<dbReference type="GO" id="GO:0016042">
    <property type="term" value="P:lipid catabolic process"/>
    <property type="evidence" value="ECO:0007669"/>
    <property type="project" value="UniProtKB-KW"/>
</dbReference>
<reference evidence="6 7" key="1">
    <citation type="journal article" date="2016" name="Genome Announc.">
        <title>Genome Sequence of Madurella mycetomatis mm55, Isolated from a Human Mycetoma Case in Sudan.</title>
        <authorList>
            <person name="Smit S."/>
            <person name="Derks M.F."/>
            <person name="Bervoets S."/>
            <person name="Fahal A."/>
            <person name="van Leeuwen W."/>
            <person name="van Belkum A."/>
            <person name="van de Sande W.W."/>
        </authorList>
    </citation>
    <scope>NUCLEOTIDE SEQUENCE [LARGE SCALE GENOMIC DNA]</scope>
    <source>
        <strain evidence="7">mm55</strain>
    </source>
</reference>
<dbReference type="SUPFAM" id="SSF52151">
    <property type="entry name" value="FabD/lysophospholipase-like"/>
    <property type="match status" value="1"/>
</dbReference>
<dbReference type="AlphaFoldDB" id="A0A175W8B3"/>
<protein>
    <submittedName>
        <fullName evidence="6">Phospholipase A I</fullName>
    </submittedName>
</protein>
<name>A0A175W8B3_9PEZI</name>
<comment type="caution">
    <text evidence="6">The sequence shown here is derived from an EMBL/GenBank/DDBJ whole genome shotgun (WGS) entry which is preliminary data.</text>
</comment>
<dbReference type="GO" id="GO:0016020">
    <property type="term" value="C:membrane"/>
    <property type="evidence" value="ECO:0007669"/>
    <property type="project" value="TreeGrafter"/>
</dbReference>
<dbReference type="GO" id="GO:0006631">
    <property type="term" value="P:fatty acid metabolic process"/>
    <property type="evidence" value="ECO:0007669"/>
    <property type="project" value="TreeGrafter"/>
</dbReference>
<dbReference type="EMBL" id="LCTW02000074">
    <property type="protein sequence ID" value="KXX79887.1"/>
    <property type="molecule type" value="Genomic_DNA"/>
</dbReference>
<evidence type="ECO:0000313" key="6">
    <source>
        <dbReference type="EMBL" id="KXX79887.1"/>
    </source>
</evidence>
<organism evidence="6 7">
    <name type="scientific">Madurella mycetomatis</name>
    <dbReference type="NCBI Taxonomy" id="100816"/>
    <lineage>
        <taxon>Eukaryota</taxon>
        <taxon>Fungi</taxon>
        <taxon>Dikarya</taxon>
        <taxon>Ascomycota</taxon>
        <taxon>Pezizomycotina</taxon>
        <taxon>Sordariomycetes</taxon>
        <taxon>Sordariomycetidae</taxon>
        <taxon>Sordariales</taxon>
        <taxon>Sordariales incertae sedis</taxon>
        <taxon>Madurella</taxon>
    </lineage>
</organism>
<feature type="short sequence motif" description="DGA/G" evidence="4">
    <location>
        <begin position="34"/>
        <end position="36"/>
    </location>
</feature>
<accession>A0A175W8B3</accession>
<dbReference type="InterPro" id="IPR002641">
    <property type="entry name" value="PNPLA_dom"/>
</dbReference>
<feature type="domain" description="PNPLA" evidence="5">
    <location>
        <begin position="1"/>
        <end position="47"/>
    </location>
</feature>
<keyword evidence="2" id="KW-0442">Lipid degradation</keyword>
<comment type="caution">
    <text evidence="4">Lacks conserved residue(s) required for the propagation of feature annotation.</text>
</comment>
<keyword evidence="3" id="KW-0443">Lipid metabolism</keyword>
<dbReference type="GO" id="GO:0046486">
    <property type="term" value="P:glycerolipid metabolic process"/>
    <property type="evidence" value="ECO:0007669"/>
    <property type="project" value="UniProtKB-ARBA"/>
</dbReference>
<dbReference type="Pfam" id="PF01734">
    <property type="entry name" value="Patatin"/>
    <property type="match status" value="1"/>
</dbReference>
<evidence type="ECO:0000313" key="7">
    <source>
        <dbReference type="Proteomes" id="UP000078237"/>
    </source>
</evidence>
<dbReference type="Gene3D" id="3.40.1090.10">
    <property type="entry name" value="Cytosolic phospholipase A2 catalytic domain"/>
    <property type="match status" value="1"/>
</dbReference>
<gene>
    <name evidence="6" type="ORF">MMYC01_203762</name>
</gene>
<dbReference type="PROSITE" id="PS51635">
    <property type="entry name" value="PNPLA"/>
    <property type="match status" value="1"/>
</dbReference>
<evidence type="ECO:0000256" key="4">
    <source>
        <dbReference type="PROSITE-ProRule" id="PRU01161"/>
    </source>
</evidence>
<evidence type="ECO:0000259" key="5">
    <source>
        <dbReference type="PROSITE" id="PS51635"/>
    </source>
</evidence>
<dbReference type="OrthoDB" id="194358at2759"/>
<keyword evidence="1" id="KW-0378">Hydrolase</keyword>
<dbReference type="InterPro" id="IPR016035">
    <property type="entry name" value="Acyl_Trfase/lysoPLipase"/>
</dbReference>
<dbReference type="PANTHER" id="PTHR24185:SF1">
    <property type="entry name" value="CALCIUM-INDEPENDENT PHOSPHOLIPASE A2-GAMMA"/>
    <property type="match status" value="1"/>
</dbReference>
<sequence>MKDMRVWEAALATSAAPYYLPPFKKTNTGTMYVDGAVFANCPAANAYAETQALWPNHAASLDLLVSLGMGRQAKRHHGGLQKFIPNGVIHTFTNVLIHQSNSNELWFKLIDQLLQL</sequence>
<dbReference type="STRING" id="100816.A0A175W8B3"/>
<evidence type="ECO:0000256" key="2">
    <source>
        <dbReference type="ARBA" id="ARBA00022963"/>
    </source>
</evidence>
<keyword evidence="7" id="KW-1185">Reference proteome</keyword>
<dbReference type="PANTHER" id="PTHR24185">
    <property type="entry name" value="CALCIUM-INDEPENDENT PHOSPHOLIPASE A2-GAMMA"/>
    <property type="match status" value="1"/>
</dbReference>
<evidence type="ECO:0000256" key="3">
    <source>
        <dbReference type="ARBA" id="ARBA00023098"/>
    </source>
</evidence>
<dbReference type="Proteomes" id="UP000078237">
    <property type="component" value="Unassembled WGS sequence"/>
</dbReference>
<dbReference type="GO" id="GO:0004620">
    <property type="term" value="F:phospholipase activity"/>
    <property type="evidence" value="ECO:0007669"/>
    <property type="project" value="TreeGrafter"/>
</dbReference>
<proteinExistence type="predicted"/>
<evidence type="ECO:0000256" key="1">
    <source>
        <dbReference type="ARBA" id="ARBA00022801"/>
    </source>
</evidence>
<dbReference type="VEuPathDB" id="FungiDB:MMYC01_203762"/>